<dbReference type="EMBL" id="JACIDN010000006">
    <property type="protein sequence ID" value="MBB3903946.1"/>
    <property type="molecule type" value="Genomic_DNA"/>
</dbReference>
<evidence type="ECO:0000313" key="2">
    <source>
        <dbReference type="Proteomes" id="UP000517759"/>
    </source>
</evidence>
<accession>A0A7W6ANR0</accession>
<gene>
    <name evidence="1" type="ORF">GGR33_003460</name>
</gene>
<organism evidence="1 2">
    <name type="scientific">Methylobacterium brachythecii</name>
    <dbReference type="NCBI Taxonomy" id="1176177"/>
    <lineage>
        <taxon>Bacteria</taxon>
        <taxon>Pseudomonadati</taxon>
        <taxon>Pseudomonadota</taxon>
        <taxon>Alphaproteobacteria</taxon>
        <taxon>Hyphomicrobiales</taxon>
        <taxon>Methylobacteriaceae</taxon>
        <taxon>Methylobacterium</taxon>
    </lineage>
</organism>
<reference evidence="1 2" key="1">
    <citation type="submission" date="2020-08" db="EMBL/GenBank/DDBJ databases">
        <title>Genomic Encyclopedia of Type Strains, Phase IV (KMG-IV): sequencing the most valuable type-strain genomes for metagenomic binning, comparative biology and taxonomic classification.</title>
        <authorList>
            <person name="Goeker M."/>
        </authorList>
    </citation>
    <scope>NUCLEOTIDE SEQUENCE [LARGE SCALE GENOMIC DNA]</scope>
    <source>
        <strain evidence="1 2">DSM 24105</strain>
    </source>
</reference>
<dbReference type="AlphaFoldDB" id="A0A7W6ANR0"/>
<proteinExistence type="predicted"/>
<dbReference type="Proteomes" id="UP000517759">
    <property type="component" value="Unassembled WGS sequence"/>
</dbReference>
<comment type="caution">
    <text evidence="1">The sequence shown here is derived from an EMBL/GenBank/DDBJ whole genome shotgun (WGS) entry which is preliminary data.</text>
</comment>
<evidence type="ECO:0000313" key="1">
    <source>
        <dbReference type="EMBL" id="MBB3903946.1"/>
    </source>
</evidence>
<name>A0A7W6ANR0_9HYPH</name>
<sequence length="31" mass="3604">MSEVSEVPDLVVRSDDRVPPFDERLVHFLYG</sequence>
<protein>
    <submittedName>
        <fullName evidence="1">Uncharacterized protein</fullName>
    </submittedName>
</protein>